<organism evidence="2">
    <name type="scientific">Cacopsylla melanoneura</name>
    <dbReference type="NCBI Taxonomy" id="428564"/>
    <lineage>
        <taxon>Eukaryota</taxon>
        <taxon>Metazoa</taxon>
        <taxon>Ecdysozoa</taxon>
        <taxon>Arthropoda</taxon>
        <taxon>Hexapoda</taxon>
        <taxon>Insecta</taxon>
        <taxon>Pterygota</taxon>
        <taxon>Neoptera</taxon>
        <taxon>Paraneoptera</taxon>
        <taxon>Hemiptera</taxon>
        <taxon>Sternorrhyncha</taxon>
        <taxon>Psylloidea</taxon>
        <taxon>Psyllidae</taxon>
        <taxon>Psyllinae</taxon>
        <taxon>Cacopsylla</taxon>
    </lineage>
</organism>
<reference evidence="2" key="1">
    <citation type="submission" date="2021-05" db="EMBL/GenBank/DDBJ databases">
        <authorList>
            <person name="Alioto T."/>
            <person name="Alioto T."/>
            <person name="Gomez Garrido J."/>
        </authorList>
    </citation>
    <scope>NUCLEOTIDE SEQUENCE</scope>
</reference>
<name>A0A8D8XW29_9HEMI</name>
<dbReference type="AlphaFoldDB" id="A0A8D8XW29"/>
<accession>A0A8D8XW29</accession>
<evidence type="ECO:0000313" key="2">
    <source>
        <dbReference type="EMBL" id="CAG6709923.1"/>
    </source>
</evidence>
<feature type="transmembrane region" description="Helical" evidence="1">
    <location>
        <begin position="20"/>
        <end position="38"/>
    </location>
</feature>
<proteinExistence type="predicted"/>
<sequence>MPRTLPVEENGVLKRQRRFISIILISLRVFFCFLMRLTEGISNKVLSSRKANRGNEKTNRSVYLTYVLFVMKKVYPGRQSNPHDFGVRRQVYHLTTKCIN</sequence>
<evidence type="ECO:0000256" key="1">
    <source>
        <dbReference type="SAM" id="Phobius"/>
    </source>
</evidence>
<keyword evidence="1" id="KW-1133">Transmembrane helix</keyword>
<keyword evidence="1" id="KW-0472">Membrane</keyword>
<dbReference type="EMBL" id="HBUF01346531">
    <property type="protein sequence ID" value="CAG6709923.1"/>
    <property type="molecule type" value="Transcribed_RNA"/>
</dbReference>
<protein>
    <submittedName>
        <fullName evidence="2">Uncharacterized protein</fullName>
    </submittedName>
</protein>
<keyword evidence="1" id="KW-0812">Transmembrane</keyword>